<dbReference type="Gene3D" id="3.40.50.150">
    <property type="entry name" value="Vaccinia Virus protein VP39"/>
    <property type="match status" value="1"/>
</dbReference>
<dbReference type="InterPro" id="IPR001091">
    <property type="entry name" value="RM_Methyltransferase"/>
</dbReference>
<evidence type="ECO:0000256" key="1">
    <source>
        <dbReference type="ARBA" id="ARBA00022603"/>
    </source>
</evidence>
<dbReference type="EC" id="2.1.1.113" evidence="4"/>
<dbReference type="GO" id="GO:0005737">
    <property type="term" value="C:cytoplasm"/>
    <property type="evidence" value="ECO:0007669"/>
    <property type="project" value="TreeGrafter"/>
</dbReference>
<reference evidence="4 5" key="1">
    <citation type="journal article" date="2016" name="ISME J.">
        <title>Chasing the elusive Euryarchaeota class WSA2: genomes reveal a uniquely fastidious methyl-reducing methanogen.</title>
        <authorList>
            <person name="Nobu M.K."/>
            <person name="Narihiro T."/>
            <person name="Kuroda K."/>
            <person name="Mei R."/>
            <person name="Liu W.T."/>
        </authorList>
    </citation>
    <scope>NUCLEOTIDE SEQUENCE [LARGE SCALE GENOMIC DNA]</scope>
    <source>
        <strain evidence="4">B03fssc0709_Meth_Bin005</strain>
    </source>
</reference>
<dbReference type="Pfam" id="PF01555">
    <property type="entry name" value="N6_N4_Mtase"/>
    <property type="match status" value="1"/>
</dbReference>
<organism evidence="4 5">
    <name type="scientific">Candidatus Methanofastidiosum methylothiophilum</name>
    <dbReference type="NCBI Taxonomy" id="1705564"/>
    <lineage>
        <taxon>Archaea</taxon>
        <taxon>Methanobacteriati</taxon>
        <taxon>Methanobacteriota</taxon>
        <taxon>Stenosarchaea group</taxon>
        <taxon>Candidatus Methanofastidiosia</taxon>
        <taxon>Candidatus Methanofastidiosales</taxon>
        <taxon>Candidatus Methanofastidiosaceae</taxon>
        <taxon>Candidatus Methanofastidiosum</taxon>
    </lineage>
</organism>
<evidence type="ECO:0000259" key="3">
    <source>
        <dbReference type="Pfam" id="PF01555"/>
    </source>
</evidence>
<comment type="caution">
    <text evidence="4">The sequence shown here is derived from an EMBL/GenBank/DDBJ whole genome shotgun (WGS) entry which is preliminary data.</text>
</comment>
<gene>
    <name evidence="4" type="primary">mjaVM_3</name>
    <name evidence="4" type="ORF">APG10_01773</name>
</gene>
<dbReference type="GO" id="GO:0015667">
    <property type="term" value="F:site-specific DNA-methyltransferase (cytosine-N4-specific) activity"/>
    <property type="evidence" value="ECO:0007669"/>
    <property type="project" value="UniProtKB-EC"/>
</dbReference>
<dbReference type="Proteomes" id="UP000092401">
    <property type="component" value="Unassembled WGS sequence"/>
</dbReference>
<dbReference type="GO" id="GO:0008170">
    <property type="term" value="F:N-methyltransferase activity"/>
    <property type="evidence" value="ECO:0007669"/>
    <property type="project" value="InterPro"/>
</dbReference>
<dbReference type="AlphaFoldDB" id="A0A150II46"/>
<dbReference type="GO" id="GO:0032259">
    <property type="term" value="P:methylation"/>
    <property type="evidence" value="ECO:0007669"/>
    <property type="project" value="UniProtKB-KW"/>
</dbReference>
<feature type="domain" description="DNA methylase N-4/N-6" evidence="3">
    <location>
        <begin position="17"/>
        <end position="84"/>
    </location>
</feature>
<dbReference type="SUPFAM" id="SSF53335">
    <property type="entry name" value="S-adenosyl-L-methionine-dependent methyltransferases"/>
    <property type="match status" value="1"/>
</dbReference>
<evidence type="ECO:0000313" key="5">
    <source>
        <dbReference type="Proteomes" id="UP000092401"/>
    </source>
</evidence>
<dbReference type="EMBL" id="LNGE01000072">
    <property type="protein sequence ID" value="KYC44374.1"/>
    <property type="molecule type" value="Genomic_DNA"/>
</dbReference>
<name>A0A150II46_9EURY</name>
<dbReference type="GO" id="GO:0003677">
    <property type="term" value="F:DNA binding"/>
    <property type="evidence" value="ECO:0007669"/>
    <property type="project" value="InterPro"/>
</dbReference>
<dbReference type="PANTHER" id="PTHR13370:SF3">
    <property type="entry name" value="TRNA (GUANINE(10)-N2)-METHYLTRANSFERASE HOMOLOG"/>
    <property type="match status" value="1"/>
</dbReference>
<dbReference type="InterPro" id="IPR002941">
    <property type="entry name" value="DNA_methylase_N4/N6"/>
</dbReference>
<dbReference type="GO" id="GO:0009007">
    <property type="term" value="F:site-specific DNA-methyltransferase (adenine-specific) activity"/>
    <property type="evidence" value="ECO:0007669"/>
    <property type="project" value="TreeGrafter"/>
</dbReference>
<dbReference type="PRINTS" id="PR00508">
    <property type="entry name" value="S21N4MTFRASE"/>
</dbReference>
<dbReference type="InterPro" id="IPR029063">
    <property type="entry name" value="SAM-dependent_MTases_sf"/>
</dbReference>
<evidence type="ECO:0000256" key="2">
    <source>
        <dbReference type="ARBA" id="ARBA00022679"/>
    </source>
</evidence>
<proteinExistence type="predicted"/>
<dbReference type="PANTHER" id="PTHR13370">
    <property type="entry name" value="RNA METHYLASE-RELATED"/>
    <property type="match status" value="1"/>
</dbReference>
<evidence type="ECO:0000313" key="4">
    <source>
        <dbReference type="EMBL" id="KYC44374.1"/>
    </source>
</evidence>
<accession>A0A150II46</accession>
<protein>
    <submittedName>
        <fullName evidence="4">Modification methylase MjaV</fullName>
        <ecNumber evidence="4">2.1.1.113</ecNumber>
    </submittedName>
</protein>
<keyword evidence="2 4" id="KW-0808">Transferase</keyword>
<sequence length="98" mass="11268">MVISKEQYNKLPEKYKKYFDEIRNTHCCVKPLKLMEYLCILTRTPTGGIILDPFAGSGTTCMAAKKIGRTYIGIEQDEEYCKIARARIDAIEPEKNLF</sequence>
<keyword evidence="1 4" id="KW-0489">Methyltransferase</keyword>